<evidence type="ECO:0000259" key="7">
    <source>
        <dbReference type="Pfam" id="PF00248"/>
    </source>
</evidence>
<keyword evidence="9" id="KW-1185">Reference proteome</keyword>
<dbReference type="RefSeq" id="WP_084098161.1">
    <property type="nucleotide sequence ID" value="NZ_FWXK01000002.1"/>
</dbReference>
<dbReference type="EMBL" id="FWXK01000002">
    <property type="protein sequence ID" value="SMC32434.1"/>
    <property type="molecule type" value="Genomic_DNA"/>
</dbReference>
<dbReference type="FunFam" id="3.20.20.100:FF:000015">
    <property type="entry name" value="Oxidoreductase, aldo/keto reductase family"/>
    <property type="match status" value="1"/>
</dbReference>
<sequence>MSIPMYTAYNDFQIPQLGMGTYKLRGKMGVDAIAAALEIGYRYLDTAYNYENEGTVGEAIRQSSVNREDIQVASKLPGRYHDYESALTTIEESLYRTGLNYFDLYLIHWPNPKQDQYVDAWKALIEAKKRGWVKEIGVSNFTQDYIERLIEETGEKPVLNQIELHPYFEQAELLAYHQSQGIITQAWCPLGRANEKVAESVLELPKIVTIAQKYGKTPAQVILRWHLQRGVMAIPKSSKPERLAENFDVFDFELTDEELATISSYSRADGRLANQDPEEHEEF</sequence>
<keyword evidence="3" id="KW-0560">Oxidoreductase</keyword>
<evidence type="ECO:0000256" key="2">
    <source>
        <dbReference type="ARBA" id="ARBA00022857"/>
    </source>
</evidence>
<feature type="active site" description="Proton donor" evidence="4">
    <location>
        <position position="50"/>
    </location>
</feature>
<dbReference type="InterPro" id="IPR018170">
    <property type="entry name" value="Aldo/ket_reductase_CS"/>
</dbReference>
<dbReference type="PANTHER" id="PTHR43827:SF3">
    <property type="entry name" value="NADP-DEPENDENT OXIDOREDUCTASE DOMAIN-CONTAINING PROTEIN"/>
    <property type="match status" value="1"/>
</dbReference>
<evidence type="ECO:0000256" key="4">
    <source>
        <dbReference type="PIRSR" id="PIRSR000097-1"/>
    </source>
</evidence>
<accession>A0A1W1Y8H3</accession>
<dbReference type="InterPro" id="IPR023210">
    <property type="entry name" value="NADP_OxRdtase_dom"/>
</dbReference>
<dbReference type="InterPro" id="IPR020471">
    <property type="entry name" value="AKR"/>
</dbReference>
<dbReference type="Gene3D" id="3.20.20.100">
    <property type="entry name" value="NADP-dependent oxidoreductase domain"/>
    <property type="match status" value="1"/>
</dbReference>
<dbReference type="Pfam" id="PF00248">
    <property type="entry name" value="Aldo_ket_red"/>
    <property type="match status" value="1"/>
</dbReference>
<dbReference type="InterPro" id="IPR036812">
    <property type="entry name" value="NAD(P)_OxRdtase_dom_sf"/>
</dbReference>
<feature type="site" description="Lowers pKa of active site Tyr" evidence="6">
    <location>
        <position position="75"/>
    </location>
</feature>
<dbReference type="PROSITE" id="PS00062">
    <property type="entry name" value="ALDOKETO_REDUCTASE_2"/>
    <property type="match status" value="1"/>
</dbReference>
<dbReference type="STRING" id="371602.SAMN04487984_0483"/>
<name>A0A1W1Y8H3_9LACT</name>
<evidence type="ECO:0000256" key="3">
    <source>
        <dbReference type="ARBA" id="ARBA00023002"/>
    </source>
</evidence>
<protein>
    <submittedName>
        <fullName evidence="8">Aldo/keto reductase</fullName>
    </submittedName>
</protein>
<evidence type="ECO:0000256" key="6">
    <source>
        <dbReference type="PIRSR" id="PIRSR000097-3"/>
    </source>
</evidence>
<evidence type="ECO:0000256" key="5">
    <source>
        <dbReference type="PIRSR" id="PIRSR000097-2"/>
    </source>
</evidence>
<dbReference type="PIRSF" id="PIRSF000097">
    <property type="entry name" value="AKR"/>
    <property type="match status" value="1"/>
</dbReference>
<dbReference type="GO" id="GO:0016616">
    <property type="term" value="F:oxidoreductase activity, acting on the CH-OH group of donors, NAD or NADP as acceptor"/>
    <property type="evidence" value="ECO:0007669"/>
    <property type="project" value="UniProtKB-ARBA"/>
</dbReference>
<dbReference type="PROSITE" id="PS00063">
    <property type="entry name" value="ALDOKETO_REDUCTASE_3"/>
    <property type="match status" value="1"/>
</dbReference>
<dbReference type="SUPFAM" id="SSF51430">
    <property type="entry name" value="NAD(P)-linked oxidoreductase"/>
    <property type="match status" value="1"/>
</dbReference>
<gene>
    <name evidence="8" type="ORF">SAMN04487984_0483</name>
</gene>
<feature type="binding site" evidence="5">
    <location>
        <position position="108"/>
    </location>
    <ligand>
        <name>substrate</name>
    </ligand>
</feature>
<feature type="domain" description="NADP-dependent oxidoreductase" evidence="7">
    <location>
        <begin position="17"/>
        <end position="264"/>
    </location>
</feature>
<comment type="similarity">
    <text evidence="1">Belongs to the aldo/keto reductase family.</text>
</comment>
<dbReference type="CDD" id="cd19132">
    <property type="entry name" value="AKR_AKR5D1_E1"/>
    <property type="match status" value="1"/>
</dbReference>
<dbReference type="PANTHER" id="PTHR43827">
    <property type="entry name" value="2,5-DIKETO-D-GLUCONIC ACID REDUCTASE"/>
    <property type="match status" value="1"/>
</dbReference>
<evidence type="ECO:0000313" key="8">
    <source>
        <dbReference type="EMBL" id="SMC32434.1"/>
    </source>
</evidence>
<reference evidence="9" key="1">
    <citation type="submission" date="2017-04" db="EMBL/GenBank/DDBJ databases">
        <authorList>
            <person name="Varghese N."/>
            <person name="Submissions S."/>
        </authorList>
    </citation>
    <scope>NUCLEOTIDE SEQUENCE [LARGE SCALE GENOMIC DNA]</scope>
    <source>
        <strain evidence="9">DSM 21500</strain>
    </source>
</reference>
<proteinExistence type="inferred from homology"/>
<keyword evidence="2" id="KW-0521">NADP</keyword>
<dbReference type="AlphaFoldDB" id="A0A1W1Y8H3"/>
<evidence type="ECO:0000313" key="9">
    <source>
        <dbReference type="Proteomes" id="UP000243884"/>
    </source>
</evidence>
<dbReference type="Proteomes" id="UP000243884">
    <property type="component" value="Unassembled WGS sequence"/>
</dbReference>
<organism evidence="8 9">
    <name type="scientific">Aerococcus suis</name>
    <dbReference type="NCBI Taxonomy" id="371602"/>
    <lineage>
        <taxon>Bacteria</taxon>
        <taxon>Bacillati</taxon>
        <taxon>Bacillota</taxon>
        <taxon>Bacilli</taxon>
        <taxon>Lactobacillales</taxon>
        <taxon>Aerococcaceae</taxon>
        <taxon>Aerococcus</taxon>
    </lineage>
</organism>
<evidence type="ECO:0000256" key="1">
    <source>
        <dbReference type="ARBA" id="ARBA00007905"/>
    </source>
</evidence>
<dbReference type="PRINTS" id="PR00069">
    <property type="entry name" value="ALDKETRDTASE"/>
</dbReference>
<dbReference type="OrthoDB" id="9804790at2"/>